<evidence type="ECO:0000256" key="1">
    <source>
        <dbReference type="SAM" id="MobiDB-lite"/>
    </source>
</evidence>
<feature type="compositionally biased region" description="Low complexity" evidence="1">
    <location>
        <begin position="38"/>
        <end position="59"/>
    </location>
</feature>
<dbReference type="EMBL" id="BAAAUT010000018">
    <property type="protein sequence ID" value="GAA3134591.1"/>
    <property type="molecule type" value="Genomic_DNA"/>
</dbReference>
<evidence type="ECO:0000313" key="3">
    <source>
        <dbReference type="Proteomes" id="UP001500320"/>
    </source>
</evidence>
<keyword evidence="3" id="KW-1185">Reference proteome</keyword>
<feature type="compositionally biased region" description="Basic and acidic residues" evidence="1">
    <location>
        <begin position="19"/>
        <end position="33"/>
    </location>
</feature>
<sequence>MASLISRIRGYLSSPQGRRNIEQAKRMARDPRNRQRVRGLLARLRGGRTHQGTTTRTRY</sequence>
<reference evidence="3" key="1">
    <citation type="journal article" date="2019" name="Int. J. Syst. Evol. Microbiol.">
        <title>The Global Catalogue of Microorganisms (GCM) 10K type strain sequencing project: providing services to taxonomists for standard genome sequencing and annotation.</title>
        <authorList>
            <consortium name="The Broad Institute Genomics Platform"/>
            <consortium name="The Broad Institute Genome Sequencing Center for Infectious Disease"/>
            <person name="Wu L."/>
            <person name="Ma J."/>
        </authorList>
    </citation>
    <scope>NUCLEOTIDE SEQUENCE [LARGE SCALE GENOMIC DNA]</scope>
    <source>
        <strain evidence="3">JCM 9373</strain>
    </source>
</reference>
<feature type="region of interest" description="Disordered" evidence="1">
    <location>
        <begin position="1"/>
        <end position="59"/>
    </location>
</feature>
<comment type="caution">
    <text evidence="2">The sequence shown here is derived from an EMBL/GenBank/DDBJ whole genome shotgun (WGS) entry which is preliminary data.</text>
</comment>
<protein>
    <submittedName>
        <fullName evidence="2">Uncharacterized protein</fullName>
    </submittedName>
</protein>
<name>A0ABP6N2R1_9ACTN</name>
<organism evidence="2 3">
    <name type="scientific">Planomonospora alba</name>
    <dbReference type="NCBI Taxonomy" id="161354"/>
    <lineage>
        <taxon>Bacteria</taxon>
        <taxon>Bacillati</taxon>
        <taxon>Actinomycetota</taxon>
        <taxon>Actinomycetes</taxon>
        <taxon>Streptosporangiales</taxon>
        <taxon>Streptosporangiaceae</taxon>
        <taxon>Planomonospora</taxon>
    </lineage>
</organism>
<proteinExistence type="predicted"/>
<evidence type="ECO:0000313" key="2">
    <source>
        <dbReference type="EMBL" id="GAA3134591.1"/>
    </source>
</evidence>
<dbReference type="RefSeq" id="WP_344859269.1">
    <property type="nucleotide sequence ID" value="NZ_BAAAUT010000018.1"/>
</dbReference>
<accession>A0ABP6N2R1</accession>
<dbReference type="Proteomes" id="UP001500320">
    <property type="component" value="Unassembled WGS sequence"/>
</dbReference>
<gene>
    <name evidence="2" type="ORF">GCM10010466_26720</name>
</gene>